<organism evidence="8">
    <name type="scientific">Graphocephala atropunctata</name>
    <dbReference type="NCBI Taxonomy" id="36148"/>
    <lineage>
        <taxon>Eukaryota</taxon>
        <taxon>Metazoa</taxon>
        <taxon>Ecdysozoa</taxon>
        <taxon>Arthropoda</taxon>
        <taxon>Hexapoda</taxon>
        <taxon>Insecta</taxon>
        <taxon>Pterygota</taxon>
        <taxon>Neoptera</taxon>
        <taxon>Paraneoptera</taxon>
        <taxon>Hemiptera</taxon>
        <taxon>Auchenorrhyncha</taxon>
        <taxon>Membracoidea</taxon>
        <taxon>Cicadellidae</taxon>
        <taxon>Cicadellinae</taxon>
        <taxon>Cicadellini</taxon>
        <taxon>Graphocephala</taxon>
    </lineage>
</organism>
<evidence type="ECO:0000256" key="2">
    <source>
        <dbReference type="ARBA" id="ARBA00022692"/>
    </source>
</evidence>
<feature type="transmembrane region" description="Helical" evidence="6">
    <location>
        <begin position="272"/>
        <end position="301"/>
    </location>
</feature>
<reference evidence="8" key="1">
    <citation type="submission" date="2015-11" db="EMBL/GenBank/DDBJ databases">
        <title>De novo transcriptome assembly of four potential Pierce s Disease insect vectors from Arizona vineyards.</title>
        <authorList>
            <person name="Tassone E.E."/>
        </authorList>
    </citation>
    <scope>NUCLEOTIDE SEQUENCE</scope>
</reference>
<evidence type="ECO:0000256" key="3">
    <source>
        <dbReference type="ARBA" id="ARBA00022989"/>
    </source>
</evidence>
<feature type="domain" description="Amino acid transporter transmembrane" evidence="7">
    <location>
        <begin position="47"/>
        <end position="443"/>
    </location>
</feature>
<dbReference type="PANTHER" id="PTHR22950">
    <property type="entry name" value="AMINO ACID TRANSPORTER"/>
    <property type="match status" value="1"/>
</dbReference>
<dbReference type="GO" id="GO:0005774">
    <property type="term" value="C:vacuolar membrane"/>
    <property type="evidence" value="ECO:0007669"/>
    <property type="project" value="TreeGrafter"/>
</dbReference>
<dbReference type="Pfam" id="PF01490">
    <property type="entry name" value="Aa_trans"/>
    <property type="match status" value="1"/>
</dbReference>
<feature type="transmembrane region" description="Helical" evidence="6">
    <location>
        <begin position="429"/>
        <end position="451"/>
    </location>
</feature>
<dbReference type="GO" id="GO:0015179">
    <property type="term" value="F:L-amino acid transmembrane transporter activity"/>
    <property type="evidence" value="ECO:0007669"/>
    <property type="project" value="TreeGrafter"/>
</dbReference>
<dbReference type="EMBL" id="GEBQ01004931">
    <property type="protein sequence ID" value="JAT35046.1"/>
    <property type="molecule type" value="Transcribed_RNA"/>
</dbReference>
<feature type="transmembrane region" description="Helical" evidence="6">
    <location>
        <begin position="386"/>
        <end position="409"/>
    </location>
</feature>
<evidence type="ECO:0000259" key="7">
    <source>
        <dbReference type="Pfam" id="PF01490"/>
    </source>
</evidence>
<feature type="transmembrane region" description="Helical" evidence="6">
    <location>
        <begin position="77"/>
        <end position="100"/>
    </location>
</feature>
<feature type="compositionally biased region" description="Polar residues" evidence="5">
    <location>
        <begin position="14"/>
        <end position="25"/>
    </location>
</feature>
<feature type="region of interest" description="Disordered" evidence="5">
    <location>
        <begin position="1"/>
        <end position="38"/>
    </location>
</feature>
<feature type="transmembrane region" description="Helical" evidence="6">
    <location>
        <begin position="139"/>
        <end position="158"/>
    </location>
</feature>
<keyword evidence="2 6" id="KW-0812">Transmembrane</keyword>
<feature type="transmembrane region" description="Helical" evidence="6">
    <location>
        <begin position="178"/>
        <end position="195"/>
    </location>
</feature>
<evidence type="ECO:0000256" key="4">
    <source>
        <dbReference type="ARBA" id="ARBA00023136"/>
    </source>
</evidence>
<feature type="transmembrane region" description="Helical" evidence="6">
    <location>
        <begin position="360"/>
        <end position="380"/>
    </location>
</feature>
<feature type="transmembrane region" description="Helical" evidence="6">
    <location>
        <begin position="241"/>
        <end position="260"/>
    </location>
</feature>
<dbReference type="InterPro" id="IPR013057">
    <property type="entry name" value="AA_transpt_TM"/>
</dbReference>
<keyword evidence="4 6" id="KW-0472">Membrane</keyword>
<accession>A0A1B6MGL1</accession>
<evidence type="ECO:0000313" key="8">
    <source>
        <dbReference type="EMBL" id="JAT35046.1"/>
    </source>
</evidence>
<dbReference type="PANTHER" id="PTHR22950:SF349">
    <property type="entry name" value="AMINO ACID TRANSPORTER TRANSMEMBRANE DOMAIN-CONTAINING PROTEIN"/>
    <property type="match status" value="1"/>
</dbReference>
<evidence type="ECO:0000256" key="6">
    <source>
        <dbReference type="SAM" id="Phobius"/>
    </source>
</evidence>
<dbReference type="AlphaFoldDB" id="A0A1B6MGL1"/>
<comment type="subcellular location">
    <subcellularLocation>
        <location evidence="1">Membrane</location>
        <topology evidence="1">Multi-pass membrane protein</topology>
    </subcellularLocation>
</comment>
<proteinExistence type="predicted"/>
<name>A0A1B6MGL1_9HEMI</name>
<feature type="transmembrane region" description="Helical" evidence="6">
    <location>
        <begin position="200"/>
        <end position="221"/>
    </location>
</feature>
<sequence>MLEKPPTNGEKFKNSGSFTLSSTSKLAAHEEEETEPWKNKNVLHPLGTMGALFHMIKGSLGSGILAMPVAFKNGGLWTSLVGAILVGLIYTHCVSILVHCAQVLSVRLRQPHLGFAGIAEAAFHTGPLKWRPYTALAKSFVDGGLFLGYYSCCIVYIVFTASSIKQVIEYNFDLLMDVRLYILLVTLVVLPIGCIRNLKYLVPFSFLAICALTFSCGYVLYEVFQALPPLSSRPAFKGYESLPLFFSTIVYAVDGIGTVFPIKNSMKKPQTFLGPLGVLNLSMIWIVAMYCIMGFFGYLRYGENTEGSITLNISSSVMGQVVKVMVIMNVLCSYGLFLFVPVEIAWRKLEPNVETSRKTLYYYFMRILLILGTVVLAAVVPDLEPFVGLVGAICSSTLILFFPPIIELVTFWEDQKYMGRYCWRLYKNLLLIVMWLGTLLTGTHISFLRIMDLYS</sequence>
<gene>
    <name evidence="8" type="ORF">g.11380</name>
</gene>
<evidence type="ECO:0000256" key="5">
    <source>
        <dbReference type="SAM" id="MobiDB-lite"/>
    </source>
</evidence>
<feature type="transmembrane region" description="Helical" evidence="6">
    <location>
        <begin position="321"/>
        <end position="340"/>
    </location>
</feature>
<keyword evidence="3 6" id="KW-1133">Transmembrane helix</keyword>
<evidence type="ECO:0000256" key="1">
    <source>
        <dbReference type="ARBA" id="ARBA00004141"/>
    </source>
</evidence>
<protein>
    <recommendedName>
        <fullName evidence="7">Amino acid transporter transmembrane domain-containing protein</fullName>
    </recommendedName>
</protein>